<proteinExistence type="predicted"/>
<dbReference type="Gene3D" id="3.30.450.40">
    <property type="match status" value="1"/>
</dbReference>
<dbReference type="InterPro" id="IPR050707">
    <property type="entry name" value="HTH_MetabolicPath_Reg"/>
</dbReference>
<reference evidence="6 7" key="1">
    <citation type="journal article" date="2021" name="Microorganisms">
        <title>Acidisoma silvae sp. nov. and Acidisomacellulosilytica sp. nov., Two Acidophilic Bacteria Isolated from Decaying Wood, Hydrolyzing Cellulose and Producing Poly-3-hydroxybutyrate.</title>
        <authorList>
            <person name="Mieszkin S."/>
            <person name="Pouder E."/>
            <person name="Uroz S."/>
            <person name="Simon-Colin C."/>
            <person name="Alain K."/>
        </authorList>
    </citation>
    <scope>NUCLEOTIDE SEQUENCE [LARGE SCALE GENOMIC DNA]</scope>
    <source>
        <strain evidence="6 7">HW T5.17</strain>
    </source>
</reference>
<name>A0A964E4C9_9PROT</name>
<dbReference type="GO" id="GO:0003677">
    <property type="term" value="F:DNA binding"/>
    <property type="evidence" value="ECO:0007669"/>
    <property type="project" value="UniProtKB-KW"/>
</dbReference>
<dbReference type="GO" id="GO:0045892">
    <property type="term" value="P:negative regulation of DNA-templated transcription"/>
    <property type="evidence" value="ECO:0007669"/>
    <property type="project" value="TreeGrafter"/>
</dbReference>
<dbReference type="InterPro" id="IPR036390">
    <property type="entry name" value="WH_DNA-bd_sf"/>
</dbReference>
<evidence type="ECO:0000256" key="2">
    <source>
        <dbReference type="ARBA" id="ARBA00023125"/>
    </source>
</evidence>
<dbReference type="InterPro" id="IPR005471">
    <property type="entry name" value="Tscrpt_reg_IclR_N"/>
</dbReference>
<keyword evidence="3" id="KW-0804">Transcription</keyword>
<accession>A0A964E4C9</accession>
<dbReference type="InterPro" id="IPR029016">
    <property type="entry name" value="GAF-like_dom_sf"/>
</dbReference>
<evidence type="ECO:0000259" key="4">
    <source>
        <dbReference type="PROSITE" id="PS51077"/>
    </source>
</evidence>
<keyword evidence="1" id="KW-0805">Transcription regulation</keyword>
<dbReference type="EMBL" id="JAESVA010000004">
    <property type="protein sequence ID" value="MCB8881162.1"/>
    <property type="molecule type" value="Genomic_DNA"/>
</dbReference>
<keyword evidence="7" id="KW-1185">Reference proteome</keyword>
<dbReference type="InterPro" id="IPR014757">
    <property type="entry name" value="Tscrpt_reg_IclR_C"/>
</dbReference>
<dbReference type="RefSeq" id="WP_227307835.1">
    <property type="nucleotide sequence ID" value="NZ_JAESVA010000004.1"/>
</dbReference>
<evidence type="ECO:0000256" key="3">
    <source>
        <dbReference type="ARBA" id="ARBA00023163"/>
    </source>
</evidence>
<dbReference type="InterPro" id="IPR036388">
    <property type="entry name" value="WH-like_DNA-bd_sf"/>
</dbReference>
<evidence type="ECO:0000313" key="6">
    <source>
        <dbReference type="EMBL" id="MCB8881162.1"/>
    </source>
</evidence>
<feature type="domain" description="HTH iclR-type" evidence="4">
    <location>
        <begin position="13"/>
        <end position="75"/>
    </location>
</feature>
<dbReference type="Pfam" id="PF09339">
    <property type="entry name" value="HTH_IclR"/>
    <property type="match status" value="1"/>
</dbReference>
<gene>
    <name evidence="6" type="ORF">ACELLULO517_13020</name>
</gene>
<dbReference type="AlphaFoldDB" id="A0A964E4C9"/>
<dbReference type="SUPFAM" id="SSF55781">
    <property type="entry name" value="GAF domain-like"/>
    <property type="match status" value="1"/>
</dbReference>
<dbReference type="PROSITE" id="PS51078">
    <property type="entry name" value="ICLR_ED"/>
    <property type="match status" value="1"/>
</dbReference>
<dbReference type="Proteomes" id="UP000721844">
    <property type="component" value="Unassembled WGS sequence"/>
</dbReference>
<evidence type="ECO:0000256" key="1">
    <source>
        <dbReference type="ARBA" id="ARBA00023015"/>
    </source>
</evidence>
<evidence type="ECO:0000259" key="5">
    <source>
        <dbReference type="PROSITE" id="PS51078"/>
    </source>
</evidence>
<protein>
    <submittedName>
        <fullName evidence="6">Helix-turn-helix domain-containing protein</fullName>
    </submittedName>
</protein>
<organism evidence="6 7">
    <name type="scientific">Acidisoma cellulosilyticum</name>
    <dbReference type="NCBI Taxonomy" id="2802395"/>
    <lineage>
        <taxon>Bacteria</taxon>
        <taxon>Pseudomonadati</taxon>
        <taxon>Pseudomonadota</taxon>
        <taxon>Alphaproteobacteria</taxon>
        <taxon>Acetobacterales</taxon>
        <taxon>Acidocellaceae</taxon>
        <taxon>Acidisoma</taxon>
    </lineage>
</organism>
<comment type="caution">
    <text evidence="6">The sequence shown here is derived from an EMBL/GenBank/DDBJ whole genome shotgun (WGS) entry which is preliminary data.</text>
</comment>
<dbReference type="GO" id="GO:0003700">
    <property type="term" value="F:DNA-binding transcription factor activity"/>
    <property type="evidence" value="ECO:0007669"/>
    <property type="project" value="TreeGrafter"/>
</dbReference>
<dbReference type="PROSITE" id="PS51077">
    <property type="entry name" value="HTH_ICLR"/>
    <property type="match status" value="1"/>
</dbReference>
<evidence type="ECO:0000313" key="7">
    <source>
        <dbReference type="Proteomes" id="UP000721844"/>
    </source>
</evidence>
<dbReference type="SUPFAM" id="SSF46785">
    <property type="entry name" value="Winged helix' DNA-binding domain"/>
    <property type="match status" value="1"/>
</dbReference>
<keyword evidence="2" id="KW-0238">DNA-binding</keyword>
<dbReference type="Pfam" id="PF01614">
    <property type="entry name" value="IclR_C"/>
    <property type="match status" value="1"/>
</dbReference>
<dbReference type="PANTHER" id="PTHR30136">
    <property type="entry name" value="HELIX-TURN-HELIX TRANSCRIPTIONAL REGULATOR, ICLR FAMILY"/>
    <property type="match status" value="1"/>
</dbReference>
<dbReference type="Gene3D" id="1.10.10.10">
    <property type="entry name" value="Winged helix-like DNA-binding domain superfamily/Winged helix DNA-binding domain"/>
    <property type="match status" value="1"/>
</dbReference>
<sequence>MSSDLKAATPDRQKGIDRVIDLLEGLLRLRAPAKPGDLARLIGAPRSTTYEIVNRLVTAELLDYVGNDGRVYFGRSMQLFGAAFADVNTVYRRAVAAMTALAAETQVTAQVCALRGSKYVVLDSRSGAALHRITSDVGVEVPIPWTASGRLLLGHMTAEAIRAFVPDEDFRLPDGRLLNREDFIADVMTCTAQGWCETTGLADHFTRCFAAPIRDTDGLCRMTLCLVAPVDTAPDQHAIFLARLRAAAAQLSLQEPSFP</sequence>
<feature type="domain" description="IclR-ED" evidence="5">
    <location>
        <begin position="76"/>
        <end position="257"/>
    </location>
</feature>
<dbReference type="PANTHER" id="PTHR30136:SF35">
    <property type="entry name" value="HTH-TYPE TRANSCRIPTIONAL REGULATOR RV1719"/>
    <property type="match status" value="1"/>
</dbReference>